<dbReference type="Proteomes" id="UP000799753">
    <property type="component" value="Unassembled WGS sequence"/>
</dbReference>
<dbReference type="OrthoDB" id="5422788at2759"/>
<keyword evidence="2" id="KW-1185">Reference proteome</keyword>
<evidence type="ECO:0000313" key="1">
    <source>
        <dbReference type="EMBL" id="KAF2640797.1"/>
    </source>
</evidence>
<gene>
    <name evidence="1" type="ORF">P280DRAFT_469504</name>
</gene>
<protein>
    <submittedName>
        <fullName evidence="1">Uncharacterized protein</fullName>
    </submittedName>
</protein>
<evidence type="ECO:0000313" key="2">
    <source>
        <dbReference type="Proteomes" id="UP000799753"/>
    </source>
</evidence>
<proteinExistence type="predicted"/>
<accession>A0A6A6S0C7</accession>
<sequence length="300" mass="34511">MSSTRRVVVDFNVYNNSVQGITELLGPTIVTASGDDTLLPNARLPLREKSLKKRYNIEANFSVTTLEKRTCVGPSVKPIRDRKLGRILSSKPCRSYARELKLGVVVNYNPRKPTLEGLSYKAIEERLYKDFVLRRRSKELFKEVYKQPTGSTRYLASRILNIDKTLIPFNANTISRRIVYIFANGVKRLLPKIIFYRTKPVLNFLRENYTLLAVVLLGYTSFENLKTKLVVKSFRDCGISLYPNSSEDRELKIKDLPNALFDGWEQERSDYLLKLNKTDKLEVKSEDNENEVLEIDAEGS</sequence>
<dbReference type="EMBL" id="MU006784">
    <property type="protein sequence ID" value="KAF2640797.1"/>
    <property type="molecule type" value="Genomic_DNA"/>
</dbReference>
<organism evidence="1 2">
    <name type="scientific">Massarina eburnea CBS 473.64</name>
    <dbReference type="NCBI Taxonomy" id="1395130"/>
    <lineage>
        <taxon>Eukaryota</taxon>
        <taxon>Fungi</taxon>
        <taxon>Dikarya</taxon>
        <taxon>Ascomycota</taxon>
        <taxon>Pezizomycotina</taxon>
        <taxon>Dothideomycetes</taxon>
        <taxon>Pleosporomycetidae</taxon>
        <taxon>Pleosporales</taxon>
        <taxon>Massarineae</taxon>
        <taxon>Massarinaceae</taxon>
        <taxon>Massarina</taxon>
    </lineage>
</organism>
<reference evidence="1" key="1">
    <citation type="journal article" date="2020" name="Stud. Mycol.">
        <title>101 Dothideomycetes genomes: a test case for predicting lifestyles and emergence of pathogens.</title>
        <authorList>
            <person name="Haridas S."/>
            <person name="Albert R."/>
            <person name="Binder M."/>
            <person name="Bloem J."/>
            <person name="Labutti K."/>
            <person name="Salamov A."/>
            <person name="Andreopoulos B."/>
            <person name="Baker S."/>
            <person name="Barry K."/>
            <person name="Bills G."/>
            <person name="Bluhm B."/>
            <person name="Cannon C."/>
            <person name="Castanera R."/>
            <person name="Culley D."/>
            <person name="Daum C."/>
            <person name="Ezra D."/>
            <person name="Gonzalez J."/>
            <person name="Henrissat B."/>
            <person name="Kuo A."/>
            <person name="Liang C."/>
            <person name="Lipzen A."/>
            <person name="Lutzoni F."/>
            <person name="Magnuson J."/>
            <person name="Mondo S."/>
            <person name="Nolan M."/>
            <person name="Ohm R."/>
            <person name="Pangilinan J."/>
            <person name="Park H.-J."/>
            <person name="Ramirez L."/>
            <person name="Alfaro M."/>
            <person name="Sun H."/>
            <person name="Tritt A."/>
            <person name="Yoshinaga Y."/>
            <person name="Zwiers L.-H."/>
            <person name="Turgeon B."/>
            <person name="Goodwin S."/>
            <person name="Spatafora J."/>
            <person name="Crous P."/>
            <person name="Grigoriev I."/>
        </authorList>
    </citation>
    <scope>NUCLEOTIDE SEQUENCE</scope>
    <source>
        <strain evidence="1">CBS 473.64</strain>
    </source>
</reference>
<name>A0A6A6S0C7_9PLEO</name>
<dbReference type="AlphaFoldDB" id="A0A6A6S0C7"/>